<evidence type="ECO:0000313" key="2">
    <source>
        <dbReference type="Proteomes" id="UP000187203"/>
    </source>
</evidence>
<accession>A0A1R3HJF1</accession>
<dbReference type="EMBL" id="AWUE01019996">
    <property type="protein sequence ID" value="OMO70423.1"/>
    <property type="molecule type" value="Genomic_DNA"/>
</dbReference>
<keyword evidence="2" id="KW-1185">Reference proteome</keyword>
<proteinExistence type="predicted"/>
<reference evidence="2" key="1">
    <citation type="submission" date="2013-09" db="EMBL/GenBank/DDBJ databases">
        <title>Corchorus olitorius genome sequencing.</title>
        <authorList>
            <person name="Alam M."/>
            <person name="Haque M.S."/>
            <person name="Islam M.S."/>
            <person name="Emdad E.M."/>
            <person name="Islam M.M."/>
            <person name="Ahmed B."/>
            <person name="Halim A."/>
            <person name="Hossen Q.M.M."/>
            <person name="Hossain M.Z."/>
            <person name="Ahmed R."/>
            <person name="Khan M.M."/>
            <person name="Islam R."/>
            <person name="Rashid M.M."/>
            <person name="Khan S.A."/>
            <person name="Rahman M.S."/>
            <person name="Alam M."/>
            <person name="Yahiya A.S."/>
            <person name="Khan M.S."/>
            <person name="Azam M.S."/>
            <person name="Haque T."/>
            <person name="Lashkar M.Z.H."/>
            <person name="Akhand A.I."/>
            <person name="Morshed G."/>
            <person name="Roy S."/>
            <person name="Uddin K.S."/>
            <person name="Rabeya T."/>
            <person name="Hossain A.S."/>
            <person name="Chowdhury A."/>
            <person name="Snigdha A.R."/>
            <person name="Mortoza M.S."/>
            <person name="Matin S.A."/>
            <person name="Hoque S.M.E."/>
            <person name="Islam M.K."/>
            <person name="Roy D.K."/>
            <person name="Haider R."/>
            <person name="Moosa M.M."/>
            <person name="Elias S.M."/>
            <person name="Hasan A.M."/>
            <person name="Jahan S."/>
            <person name="Shafiuddin M."/>
            <person name="Mahmood N."/>
            <person name="Shommy N.S."/>
        </authorList>
    </citation>
    <scope>NUCLEOTIDE SEQUENCE [LARGE SCALE GENOMIC DNA]</scope>
    <source>
        <strain evidence="2">cv. O-4</strain>
    </source>
</reference>
<protein>
    <submittedName>
        <fullName evidence="1">O-methyltransferase, family 2</fullName>
    </submittedName>
</protein>
<evidence type="ECO:0000313" key="1">
    <source>
        <dbReference type="EMBL" id="OMO70423.1"/>
    </source>
</evidence>
<organism evidence="1 2">
    <name type="scientific">Corchorus olitorius</name>
    <dbReference type="NCBI Taxonomy" id="93759"/>
    <lineage>
        <taxon>Eukaryota</taxon>
        <taxon>Viridiplantae</taxon>
        <taxon>Streptophyta</taxon>
        <taxon>Embryophyta</taxon>
        <taxon>Tracheophyta</taxon>
        <taxon>Spermatophyta</taxon>
        <taxon>Magnoliopsida</taxon>
        <taxon>eudicotyledons</taxon>
        <taxon>Gunneridae</taxon>
        <taxon>Pentapetalae</taxon>
        <taxon>rosids</taxon>
        <taxon>malvids</taxon>
        <taxon>Malvales</taxon>
        <taxon>Malvaceae</taxon>
        <taxon>Grewioideae</taxon>
        <taxon>Apeibeae</taxon>
        <taxon>Corchorus</taxon>
    </lineage>
</organism>
<comment type="caution">
    <text evidence="1">The sequence shown here is derived from an EMBL/GenBank/DDBJ whole genome shotgun (WGS) entry which is preliminary data.</text>
</comment>
<dbReference type="AlphaFoldDB" id="A0A1R3HJF1"/>
<gene>
    <name evidence="1" type="ORF">COLO4_28601</name>
</gene>
<sequence length="167" mass="18380">MGERSFEQIVAKLGQQDEVKVNSSSSKLIHGIGPSVMGPSLDFNGKNVGLDKMGVSCTRFALDGVVIVTGVAFAFDETLPILFLWRLHLKAPGCLDGEQRHWVLHDWDDRCLKLLKNCYNAVPEFAETGSGYRPNYGYTAHLTIVNESNDTKSSTGSPVLVLPKERI</sequence>
<dbReference type="Proteomes" id="UP000187203">
    <property type="component" value="Unassembled WGS sequence"/>
</dbReference>
<dbReference type="Gene3D" id="3.40.50.150">
    <property type="entry name" value="Vaccinia Virus protein VP39"/>
    <property type="match status" value="1"/>
</dbReference>
<name>A0A1R3HJF1_9ROSI</name>
<dbReference type="InterPro" id="IPR029063">
    <property type="entry name" value="SAM-dependent_MTases_sf"/>
</dbReference>